<dbReference type="Pfam" id="PF03732">
    <property type="entry name" value="Retrotrans_gag"/>
    <property type="match status" value="1"/>
</dbReference>
<reference evidence="2 3" key="1">
    <citation type="journal article" date="2023" name="Mol. Biol. Evol.">
        <title>Genomics of Secondarily Temperate Adaptation in the Only Non-Antarctic Icefish.</title>
        <authorList>
            <person name="Rivera-Colon A.G."/>
            <person name="Rayamajhi N."/>
            <person name="Minhas B.F."/>
            <person name="Madrigal G."/>
            <person name="Bilyk K.T."/>
            <person name="Yoon V."/>
            <person name="Hune M."/>
            <person name="Gregory S."/>
            <person name="Cheng C.H.C."/>
            <person name="Catchen J.M."/>
        </authorList>
    </citation>
    <scope>NUCLEOTIDE SEQUENCE [LARGE SCALE GENOMIC DNA]</scope>
    <source>
        <tissue evidence="2">White muscle</tissue>
    </source>
</reference>
<evidence type="ECO:0000259" key="1">
    <source>
        <dbReference type="Pfam" id="PF03732"/>
    </source>
</evidence>
<dbReference type="AlphaFoldDB" id="A0AAN8HYZ6"/>
<organism evidence="2 3">
    <name type="scientific">Champsocephalus gunnari</name>
    <name type="common">Mackerel icefish</name>
    <dbReference type="NCBI Taxonomy" id="52237"/>
    <lineage>
        <taxon>Eukaryota</taxon>
        <taxon>Metazoa</taxon>
        <taxon>Chordata</taxon>
        <taxon>Craniata</taxon>
        <taxon>Vertebrata</taxon>
        <taxon>Euteleostomi</taxon>
        <taxon>Actinopterygii</taxon>
        <taxon>Neopterygii</taxon>
        <taxon>Teleostei</taxon>
        <taxon>Neoteleostei</taxon>
        <taxon>Acanthomorphata</taxon>
        <taxon>Eupercaria</taxon>
        <taxon>Perciformes</taxon>
        <taxon>Notothenioidei</taxon>
        <taxon>Channichthyidae</taxon>
        <taxon>Champsocephalus</taxon>
    </lineage>
</organism>
<dbReference type="Proteomes" id="UP001331515">
    <property type="component" value="Unassembled WGS sequence"/>
</dbReference>
<accession>A0AAN8HYZ6</accession>
<evidence type="ECO:0000313" key="2">
    <source>
        <dbReference type="EMBL" id="KAK5933651.1"/>
    </source>
</evidence>
<evidence type="ECO:0000313" key="3">
    <source>
        <dbReference type="Proteomes" id="UP001331515"/>
    </source>
</evidence>
<comment type="caution">
    <text evidence="2">The sequence shown here is derived from an EMBL/GenBank/DDBJ whole genome shotgun (WGS) entry which is preliminary data.</text>
</comment>
<dbReference type="InterPro" id="IPR032567">
    <property type="entry name" value="RTL1-rel"/>
</dbReference>
<name>A0AAN8HYZ6_CHAGU</name>
<dbReference type="InterPro" id="IPR005162">
    <property type="entry name" value="Retrotrans_gag_dom"/>
</dbReference>
<dbReference type="PANTHER" id="PTHR15503">
    <property type="entry name" value="LDOC1 RELATED"/>
    <property type="match status" value="1"/>
</dbReference>
<gene>
    <name evidence="2" type="ORF">CgunFtcFv8_014114</name>
</gene>
<keyword evidence="3" id="KW-1185">Reference proteome</keyword>
<proteinExistence type="predicted"/>
<sequence>MPSTPASASPLMGFTPEPRVETPERYAGEREGCSPFLTNCSILFTLQPHTFASEAARVAFPVNHLTGKARLWGTAEWEQQTPACSSFPAFSAELRKVFGPVSVGPDAEGGLLNLSQGNGSVVDYAIEFRTQQLEFCSPV</sequence>
<dbReference type="PANTHER" id="PTHR15503:SF36">
    <property type="entry name" value="RETROTRANSPOSON GAG-LIKE PROTEIN 5"/>
    <property type="match status" value="1"/>
</dbReference>
<feature type="domain" description="Retrotransposon gag" evidence="1">
    <location>
        <begin position="62"/>
        <end position="131"/>
    </location>
</feature>
<protein>
    <recommendedName>
        <fullName evidence="1">Retrotransposon gag domain-containing protein</fullName>
    </recommendedName>
</protein>
<dbReference type="EMBL" id="JAURVH010001514">
    <property type="protein sequence ID" value="KAK5933651.1"/>
    <property type="molecule type" value="Genomic_DNA"/>
</dbReference>